<dbReference type="AlphaFoldDB" id="A0A9D4T6F2"/>
<gene>
    <name evidence="2" type="ORF">HPB52_022759</name>
</gene>
<dbReference type="EMBL" id="JABSTV010001247">
    <property type="protein sequence ID" value="KAH7973200.1"/>
    <property type="molecule type" value="Genomic_DNA"/>
</dbReference>
<name>A0A9D4T6F2_RHISA</name>
<protein>
    <submittedName>
        <fullName evidence="2">Uncharacterized protein</fullName>
    </submittedName>
</protein>
<feature type="region of interest" description="Disordered" evidence="1">
    <location>
        <begin position="14"/>
        <end position="54"/>
    </location>
</feature>
<evidence type="ECO:0000313" key="2">
    <source>
        <dbReference type="EMBL" id="KAH7973200.1"/>
    </source>
</evidence>
<reference evidence="2" key="1">
    <citation type="journal article" date="2020" name="Cell">
        <title>Large-Scale Comparative Analyses of Tick Genomes Elucidate Their Genetic Diversity and Vector Capacities.</title>
        <authorList>
            <consortium name="Tick Genome and Microbiome Consortium (TIGMIC)"/>
            <person name="Jia N."/>
            <person name="Wang J."/>
            <person name="Shi W."/>
            <person name="Du L."/>
            <person name="Sun Y."/>
            <person name="Zhan W."/>
            <person name="Jiang J.F."/>
            <person name="Wang Q."/>
            <person name="Zhang B."/>
            <person name="Ji P."/>
            <person name="Bell-Sakyi L."/>
            <person name="Cui X.M."/>
            <person name="Yuan T.T."/>
            <person name="Jiang B.G."/>
            <person name="Yang W.F."/>
            <person name="Lam T.T."/>
            <person name="Chang Q.C."/>
            <person name="Ding S.J."/>
            <person name="Wang X.J."/>
            <person name="Zhu J.G."/>
            <person name="Ruan X.D."/>
            <person name="Zhao L."/>
            <person name="Wei J.T."/>
            <person name="Ye R.Z."/>
            <person name="Que T.C."/>
            <person name="Du C.H."/>
            <person name="Zhou Y.H."/>
            <person name="Cheng J.X."/>
            <person name="Dai P.F."/>
            <person name="Guo W.B."/>
            <person name="Han X.H."/>
            <person name="Huang E.J."/>
            <person name="Li L.F."/>
            <person name="Wei W."/>
            <person name="Gao Y.C."/>
            <person name="Liu J.Z."/>
            <person name="Shao H.Z."/>
            <person name="Wang X."/>
            <person name="Wang C.C."/>
            <person name="Yang T.C."/>
            <person name="Huo Q.B."/>
            <person name="Li W."/>
            <person name="Chen H.Y."/>
            <person name="Chen S.E."/>
            <person name="Zhou L.G."/>
            <person name="Ni X.B."/>
            <person name="Tian J.H."/>
            <person name="Sheng Y."/>
            <person name="Liu T."/>
            <person name="Pan Y.S."/>
            <person name="Xia L.Y."/>
            <person name="Li J."/>
            <person name="Zhao F."/>
            <person name="Cao W.C."/>
        </authorList>
    </citation>
    <scope>NUCLEOTIDE SEQUENCE</scope>
    <source>
        <strain evidence="2">Rsan-2018</strain>
    </source>
</reference>
<keyword evidence="3" id="KW-1185">Reference proteome</keyword>
<reference evidence="2" key="2">
    <citation type="submission" date="2021-09" db="EMBL/GenBank/DDBJ databases">
        <authorList>
            <person name="Jia N."/>
            <person name="Wang J."/>
            <person name="Shi W."/>
            <person name="Du L."/>
            <person name="Sun Y."/>
            <person name="Zhan W."/>
            <person name="Jiang J."/>
            <person name="Wang Q."/>
            <person name="Zhang B."/>
            <person name="Ji P."/>
            <person name="Sakyi L.B."/>
            <person name="Cui X."/>
            <person name="Yuan T."/>
            <person name="Jiang B."/>
            <person name="Yang W."/>
            <person name="Lam T.T.-Y."/>
            <person name="Chang Q."/>
            <person name="Ding S."/>
            <person name="Wang X."/>
            <person name="Zhu J."/>
            <person name="Ruan X."/>
            <person name="Zhao L."/>
            <person name="Wei J."/>
            <person name="Que T."/>
            <person name="Du C."/>
            <person name="Cheng J."/>
            <person name="Dai P."/>
            <person name="Han X."/>
            <person name="Huang E."/>
            <person name="Gao Y."/>
            <person name="Liu J."/>
            <person name="Shao H."/>
            <person name="Ye R."/>
            <person name="Li L."/>
            <person name="Wei W."/>
            <person name="Wang X."/>
            <person name="Wang C."/>
            <person name="Huo Q."/>
            <person name="Li W."/>
            <person name="Guo W."/>
            <person name="Chen H."/>
            <person name="Chen S."/>
            <person name="Zhou L."/>
            <person name="Zhou L."/>
            <person name="Ni X."/>
            <person name="Tian J."/>
            <person name="Zhou Y."/>
            <person name="Sheng Y."/>
            <person name="Liu T."/>
            <person name="Pan Y."/>
            <person name="Xia L."/>
            <person name="Li J."/>
            <person name="Zhao F."/>
            <person name="Cao W."/>
        </authorList>
    </citation>
    <scope>NUCLEOTIDE SEQUENCE</scope>
    <source>
        <strain evidence="2">Rsan-2018</strain>
        <tissue evidence="2">Larvae</tissue>
    </source>
</reference>
<comment type="caution">
    <text evidence="2">The sequence shown here is derived from an EMBL/GenBank/DDBJ whole genome shotgun (WGS) entry which is preliminary data.</text>
</comment>
<organism evidence="2 3">
    <name type="scientific">Rhipicephalus sanguineus</name>
    <name type="common">Brown dog tick</name>
    <name type="synonym">Ixodes sanguineus</name>
    <dbReference type="NCBI Taxonomy" id="34632"/>
    <lineage>
        <taxon>Eukaryota</taxon>
        <taxon>Metazoa</taxon>
        <taxon>Ecdysozoa</taxon>
        <taxon>Arthropoda</taxon>
        <taxon>Chelicerata</taxon>
        <taxon>Arachnida</taxon>
        <taxon>Acari</taxon>
        <taxon>Parasitiformes</taxon>
        <taxon>Ixodida</taxon>
        <taxon>Ixodoidea</taxon>
        <taxon>Ixodidae</taxon>
        <taxon>Rhipicephalinae</taxon>
        <taxon>Rhipicephalus</taxon>
        <taxon>Rhipicephalus</taxon>
    </lineage>
</organism>
<feature type="compositionally biased region" description="Basic and acidic residues" evidence="1">
    <location>
        <begin position="26"/>
        <end position="36"/>
    </location>
</feature>
<dbReference type="Proteomes" id="UP000821837">
    <property type="component" value="Chromosome 11"/>
</dbReference>
<accession>A0A9D4T6F2</accession>
<proteinExistence type="predicted"/>
<evidence type="ECO:0000313" key="3">
    <source>
        <dbReference type="Proteomes" id="UP000821837"/>
    </source>
</evidence>
<evidence type="ECO:0000256" key="1">
    <source>
        <dbReference type="SAM" id="MobiDB-lite"/>
    </source>
</evidence>
<sequence length="115" mass="12610">MEPFLLVRPANQLMTYGGPWTSTSRSRADARQRTEASDASDQGSSQGTRPSVLMPPNQYLALPARVLHLTAWPGLLFYSLPRASLIPARRLHGQLLSAATSVVWLMVRLAPSIVI</sequence>
<feature type="compositionally biased region" description="Polar residues" evidence="1">
    <location>
        <begin position="37"/>
        <end position="49"/>
    </location>
</feature>